<dbReference type="PANTHER" id="PTHR31170:SF25">
    <property type="entry name" value="BNAA09G04570D PROTEIN"/>
    <property type="match status" value="1"/>
</dbReference>
<feature type="transmembrane region" description="Helical" evidence="1">
    <location>
        <begin position="412"/>
        <end position="435"/>
    </location>
</feature>
<dbReference type="Proteomes" id="UP000583929">
    <property type="component" value="Unassembled WGS sequence"/>
</dbReference>
<evidence type="ECO:0000256" key="1">
    <source>
        <dbReference type="SAM" id="Phobius"/>
    </source>
</evidence>
<keyword evidence="1" id="KW-1133">Transmembrane helix</keyword>
<keyword evidence="3" id="KW-1185">Reference proteome</keyword>
<name>A0A7J6HQV4_CANSA</name>
<dbReference type="InterPro" id="IPR004158">
    <property type="entry name" value="DUF247_pln"/>
</dbReference>
<gene>
    <name evidence="2" type="ORF">G4B88_008954</name>
</gene>
<comment type="caution">
    <text evidence="2">The sequence shown here is derived from an EMBL/GenBank/DDBJ whole genome shotgun (WGS) entry which is preliminary data.</text>
</comment>
<proteinExistence type="predicted"/>
<dbReference type="Pfam" id="PF03140">
    <property type="entry name" value="DUF247"/>
    <property type="match status" value="1"/>
</dbReference>
<dbReference type="EMBL" id="JAATIQ010000034">
    <property type="protein sequence ID" value="KAF4397108.1"/>
    <property type="molecule type" value="Genomic_DNA"/>
</dbReference>
<accession>A0A7J6HQV4</accession>
<sequence>MAEEHCVNVDHAMIDQNEIQHVVDHHHHHPQPQLILSEPDTQWLLDLINQNNGDNPSQEIDFVYRLNLIILPHDLPRKIAANFIKSFSNDKIGKSLFQDFTTNTKDLLKLSYHDENGNKDELFGIDNAKARKIQEDLFRFDNQIPFRVIELLVNLTNNPNQLKKDIVKFIYINNITKDLPIPSSNNILLKQWDDIIRIENHKHVHLLHILYLLITSSDGNIVSTNKKNEENNILRCYSTISCSCFRRQRPNFNDPKGFFHNVEELKSTGIELKPTSSCLATISFNGKCFNLKGHLKLPPLIIDRWIEEKLHNLLLYEKFFKKQYMLISYVKFMDILIDREQDVRELRASRVLQNRLSSDADVADLFNRLGSRFSEPPHDFYSDVKTKIQNHCERKCGIWMTQVYQQYFSSPWTIIGLMAAAIVLSLTAVQTWFAVNPKD</sequence>
<protein>
    <submittedName>
        <fullName evidence="2">Uncharacterized protein</fullName>
    </submittedName>
</protein>
<evidence type="ECO:0000313" key="2">
    <source>
        <dbReference type="EMBL" id="KAF4397108.1"/>
    </source>
</evidence>
<dbReference type="AlphaFoldDB" id="A0A7J6HQV4"/>
<dbReference type="PANTHER" id="PTHR31170">
    <property type="entry name" value="BNAC04G53230D PROTEIN"/>
    <property type="match status" value="1"/>
</dbReference>
<evidence type="ECO:0000313" key="3">
    <source>
        <dbReference type="Proteomes" id="UP000583929"/>
    </source>
</evidence>
<keyword evidence="1" id="KW-0472">Membrane</keyword>
<organism evidence="2 3">
    <name type="scientific">Cannabis sativa</name>
    <name type="common">Hemp</name>
    <name type="synonym">Marijuana</name>
    <dbReference type="NCBI Taxonomy" id="3483"/>
    <lineage>
        <taxon>Eukaryota</taxon>
        <taxon>Viridiplantae</taxon>
        <taxon>Streptophyta</taxon>
        <taxon>Embryophyta</taxon>
        <taxon>Tracheophyta</taxon>
        <taxon>Spermatophyta</taxon>
        <taxon>Magnoliopsida</taxon>
        <taxon>eudicotyledons</taxon>
        <taxon>Gunneridae</taxon>
        <taxon>Pentapetalae</taxon>
        <taxon>rosids</taxon>
        <taxon>fabids</taxon>
        <taxon>Rosales</taxon>
        <taxon>Cannabaceae</taxon>
        <taxon>Cannabis</taxon>
    </lineage>
</organism>
<reference evidence="2 3" key="1">
    <citation type="journal article" date="2020" name="bioRxiv">
        <title>Sequence and annotation of 42 cannabis genomes reveals extensive copy number variation in cannabinoid synthesis and pathogen resistance genes.</title>
        <authorList>
            <person name="Mckernan K.J."/>
            <person name="Helbert Y."/>
            <person name="Kane L.T."/>
            <person name="Ebling H."/>
            <person name="Zhang L."/>
            <person name="Liu B."/>
            <person name="Eaton Z."/>
            <person name="Mclaughlin S."/>
            <person name="Kingan S."/>
            <person name="Baybayan P."/>
            <person name="Concepcion G."/>
            <person name="Jordan M."/>
            <person name="Riva A."/>
            <person name="Barbazuk W."/>
            <person name="Harkins T."/>
        </authorList>
    </citation>
    <scope>NUCLEOTIDE SEQUENCE [LARGE SCALE GENOMIC DNA]</scope>
    <source>
        <strain evidence="3">cv. Jamaican Lion 4</strain>
        <tissue evidence="2">Leaf</tissue>
    </source>
</reference>
<keyword evidence="1" id="KW-0812">Transmembrane</keyword>